<dbReference type="InterPro" id="IPR047176">
    <property type="entry name" value="FRMD4A/B"/>
</dbReference>
<evidence type="ECO:0000256" key="1">
    <source>
        <dbReference type="ARBA" id="ARBA00004496"/>
    </source>
</evidence>
<protein>
    <recommendedName>
        <fullName evidence="6">FERM domain-containing protein</fullName>
    </recommendedName>
</protein>
<dbReference type="SMART" id="SM01196">
    <property type="entry name" value="FERM_C"/>
    <property type="match status" value="1"/>
</dbReference>
<dbReference type="SUPFAM" id="SSF47031">
    <property type="entry name" value="Second domain of FERM"/>
    <property type="match status" value="1"/>
</dbReference>
<dbReference type="EMBL" id="JAIWYP010000001">
    <property type="protein sequence ID" value="KAH3880428.1"/>
    <property type="molecule type" value="Genomic_DNA"/>
</dbReference>
<dbReference type="SUPFAM" id="SSF50729">
    <property type="entry name" value="PH domain-like"/>
    <property type="match status" value="1"/>
</dbReference>
<feature type="region of interest" description="Disordered" evidence="5">
    <location>
        <begin position="508"/>
        <end position="605"/>
    </location>
</feature>
<feature type="compositionally biased region" description="Polar residues" evidence="5">
    <location>
        <begin position="1086"/>
        <end position="1098"/>
    </location>
</feature>
<evidence type="ECO:0000313" key="8">
    <source>
        <dbReference type="Proteomes" id="UP000828390"/>
    </source>
</evidence>
<dbReference type="Proteomes" id="UP000828390">
    <property type="component" value="Unassembled WGS sequence"/>
</dbReference>
<feature type="compositionally biased region" description="Basic residues" evidence="5">
    <location>
        <begin position="517"/>
        <end position="526"/>
    </location>
</feature>
<feature type="compositionally biased region" description="Polar residues" evidence="5">
    <location>
        <begin position="684"/>
        <end position="709"/>
    </location>
</feature>
<evidence type="ECO:0000256" key="4">
    <source>
        <dbReference type="SAM" id="Coils"/>
    </source>
</evidence>
<feature type="compositionally biased region" description="Polar residues" evidence="5">
    <location>
        <begin position="1137"/>
        <end position="1149"/>
    </location>
</feature>
<evidence type="ECO:0000259" key="6">
    <source>
        <dbReference type="PROSITE" id="PS50057"/>
    </source>
</evidence>
<dbReference type="GO" id="GO:0005923">
    <property type="term" value="C:bicellular tight junction"/>
    <property type="evidence" value="ECO:0007669"/>
    <property type="project" value="TreeGrafter"/>
</dbReference>
<dbReference type="PROSITE" id="PS50057">
    <property type="entry name" value="FERM_3"/>
    <property type="match status" value="1"/>
</dbReference>
<dbReference type="InterPro" id="IPR019748">
    <property type="entry name" value="FERM_central"/>
</dbReference>
<evidence type="ECO:0000256" key="5">
    <source>
        <dbReference type="SAM" id="MobiDB-lite"/>
    </source>
</evidence>
<feature type="region of interest" description="Disordered" evidence="5">
    <location>
        <begin position="1014"/>
        <end position="1078"/>
    </location>
</feature>
<dbReference type="InterPro" id="IPR021774">
    <property type="entry name" value="CUPID"/>
</dbReference>
<dbReference type="GO" id="GO:0005737">
    <property type="term" value="C:cytoplasm"/>
    <property type="evidence" value="ECO:0007669"/>
    <property type="project" value="UniProtKB-SubCell"/>
</dbReference>
<sequence>MTEGRKCQILLPDDRALEFLIQPKLFTHELLDIVASHFKLKEKDYFGLAFQDETGHWNWLQQDKKVLDHDLPRKQSSNLVIAFLVKYYVETITQLRDTATVELFYLCAKQSVFKGQIECDSETVFELAAHVLQASLGDYVDDETTKSDLKKLPLLTTSALKEHLSIQYCEERVIHYYKKISGTARGLAIVNYMTIVESLPTYGIHYFEVKDKKDIPWWLGISNKGIGVYDKQDKNVPRRLLVWKSLENLYYRDRKFSIEVHDPKRVIHALSSFNLYEDAIRETPDESDELSAAISDPTTQVSVSRRTFGPGNVNVHAWFGATPQLTKCVWSMAVAQHQFYHERKTSKATLPTVRSASELATALSTSTSSLTGSLGSDISRSGSSASLPSLGASTFNLNFDPADTAKVQREMYLALKARREQLEEALKKRTEELKMLCIKEGELTGVLPAETPLGPGEVPPQIRRRVGTAFSLSTYMVPDQNDQSEDETKKLQLELELQKQITNAAHKLASDKSVSRFVRKQRRHSFMKAQNKLKDMERKLSEHRKGSIPESPASSGKFDDSDVISPSQSPLVPRGPRSNFKQHEDRPGVSESSTHRSSPVSKHVEREIVSVTLPVPQPSSNSDDLYKANAVYSNQYRNHTYPTISGRSTAAGNQSDHVSKGTRPGQPMGSQEQLEMGLEGSRDSGFSSTNNMYNVNSRRTSRYESNQDLISPGDGHSEPADSVFDSKLLYQARHGSLDNAYQQSQTNYGSLERHGKKKSNREYERKLSDTDAISEASAGTTSESPFVKRTSKSEFDLSSKGRERDHPSSSSSKDTEFPMASQSNYSVNSIGSSRPGRYNSRDSHSSRADSTSARTESTSSRLNSSSGQRLIELPVKHEAGSANHRPVRNADYYSSQSGWRDTSRPEPSPIVQSPTRPTINEQPEAGDSQPEGQCYSPRSFEGHRVPQQSGNPQVEHFLNIRLPDSAHGVQAISSKIVKISPHVEVSKPFEMKDFYKYSEKLRRQRLVEQYHQALVGSRPSSPSQLLSEGENHSLSHHFHHGHQHPPGNSHPAYRGHHGNSVSNSPFGSPLSSRHMVSNYPYPTHSHSYDSLGQPNSHGDSVLSSSVSTTTYGVSTTTSRVQYTVQTQGGRVLYKAQHQSSKQTHYQPPSTYKCEPVRSKEMHKGSHEAPAATGQR</sequence>
<comment type="subcellular location">
    <subcellularLocation>
        <location evidence="1">Cytoplasm</location>
    </subcellularLocation>
</comment>
<dbReference type="PANTHER" id="PTHR46079">
    <property type="entry name" value="FERM DOMAIN-CONTAINING PROTEIN 4"/>
    <property type="match status" value="1"/>
</dbReference>
<dbReference type="InterPro" id="IPR035963">
    <property type="entry name" value="FERM_2"/>
</dbReference>
<dbReference type="PRINTS" id="PR00935">
    <property type="entry name" value="BAND41"/>
</dbReference>
<dbReference type="Pfam" id="PF11819">
    <property type="entry name" value="CUPID"/>
    <property type="match status" value="1"/>
</dbReference>
<keyword evidence="8" id="KW-1185">Reference proteome</keyword>
<reference evidence="7" key="2">
    <citation type="submission" date="2020-11" db="EMBL/GenBank/DDBJ databases">
        <authorList>
            <person name="McCartney M.A."/>
            <person name="Auch B."/>
            <person name="Kono T."/>
            <person name="Mallez S."/>
            <person name="Becker A."/>
            <person name="Gohl D.M."/>
            <person name="Silverstein K.A.T."/>
            <person name="Koren S."/>
            <person name="Bechman K.B."/>
            <person name="Herman A."/>
            <person name="Abrahante J.E."/>
            <person name="Garbe J."/>
        </authorList>
    </citation>
    <scope>NUCLEOTIDE SEQUENCE</scope>
    <source>
        <strain evidence="7">Duluth1</strain>
        <tissue evidence="7">Whole animal</tissue>
    </source>
</reference>
<organism evidence="7 8">
    <name type="scientific">Dreissena polymorpha</name>
    <name type="common">Zebra mussel</name>
    <name type="synonym">Mytilus polymorpha</name>
    <dbReference type="NCBI Taxonomy" id="45954"/>
    <lineage>
        <taxon>Eukaryota</taxon>
        <taxon>Metazoa</taxon>
        <taxon>Spiralia</taxon>
        <taxon>Lophotrochozoa</taxon>
        <taxon>Mollusca</taxon>
        <taxon>Bivalvia</taxon>
        <taxon>Autobranchia</taxon>
        <taxon>Heteroconchia</taxon>
        <taxon>Euheterodonta</taxon>
        <taxon>Imparidentia</taxon>
        <taxon>Neoheterodontei</taxon>
        <taxon>Myida</taxon>
        <taxon>Dreissenoidea</taxon>
        <taxon>Dreissenidae</taxon>
        <taxon>Dreissena</taxon>
    </lineage>
</organism>
<feature type="compositionally biased region" description="Polar residues" evidence="5">
    <location>
        <begin position="1059"/>
        <end position="1075"/>
    </location>
</feature>
<dbReference type="PANTHER" id="PTHR46079:SF2">
    <property type="entry name" value="FERM DOMAIN-CONTAINING PROTEIN"/>
    <property type="match status" value="1"/>
</dbReference>
<feature type="region of interest" description="Disordered" evidence="5">
    <location>
        <begin position="642"/>
        <end position="721"/>
    </location>
</feature>
<evidence type="ECO:0000256" key="3">
    <source>
        <dbReference type="ARBA" id="ARBA00023054"/>
    </source>
</evidence>
<dbReference type="Gene3D" id="2.30.29.30">
    <property type="entry name" value="Pleckstrin-homology domain (PH domain)/Phosphotyrosine-binding domain (PTB)"/>
    <property type="match status" value="1"/>
</dbReference>
<dbReference type="Gene3D" id="3.10.20.90">
    <property type="entry name" value="Phosphatidylinositol 3-kinase Catalytic Subunit, Chain A, domain 1"/>
    <property type="match status" value="1"/>
</dbReference>
<feature type="compositionally biased region" description="Polar residues" evidence="5">
    <location>
        <begin position="739"/>
        <end position="749"/>
    </location>
</feature>
<dbReference type="InterPro" id="IPR018980">
    <property type="entry name" value="FERM_PH-like_C"/>
</dbReference>
<dbReference type="InterPro" id="IPR018979">
    <property type="entry name" value="FERM_N"/>
</dbReference>
<dbReference type="InterPro" id="IPR041785">
    <property type="entry name" value="FRMD4A/B_FERM_C"/>
</dbReference>
<feature type="compositionally biased region" description="Basic and acidic residues" evidence="5">
    <location>
        <begin position="791"/>
        <end position="807"/>
    </location>
</feature>
<dbReference type="FunFam" id="1.20.80.10:FF:000008">
    <property type="entry name" value="FERM domain containing 4A"/>
    <property type="match status" value="1"/>
</dbReference>
<reference evidence="7" key="1">
    <citation type="journal article" date="2019" name="bioRxiv">
        <title>The Genome of the Zebra Mussel, Dreissena polymorpha: A Resource for Invasive Species Research.</title>
        <authorList>
            <person name="McCartney M.A."/>
            <person name="Auch B."/>
            <person name="Kono T."/>
            <person name="Mallez S."/>
            <person name="Zhang Y."/>
            <person name="Obille A."/>
            <person name="Becker A."/>
            <person name="Abrahante J.E."/>
            <person name="Garbe J."/>
            <person name="Badalamenti J.P."/>
            <person name="Herman A."/>
            <person name="Mangelson H."/>
            <person name="Liachko I."/>
            <person name="Sullivan S."/>
            <person name="Sone E.D."/>
            <person name="Koren S."/>
            <person name="Silverstein K.A.T."/>
            <person name="Beckman K.B."/>
            <person name="Gohl D.M."/>
        </authorList>
    </citation>
    <scope>NUCLEOTIDE SEQUENCE</scope>
    <source>
        <strain evidence="7">Duluth1</strain>
        <tissue evidence="7">Whole animal</tissue>
    </source>
</reference>
<name>A0A9D4MNE4_DREPO</name>
<dbReference type="Pfam" id="PF00373">
    <property type="entry name" value="FERM_M"/>
    <property type="match status" value="1"/>
</dbReference>
<feature type="compositionally biased region" description="Basic and acidic residues" evidence="5">
    <location>
        <begin position="532"/>
        <end position="547"/>
    </location>
</feature>
<dbReference type="InterPro" id="IPR029071">
    <property type="entry name" value="Ubiquitin-like_domsf"/>
</dbReference>
<dbReference type="GO" id="GO:0005912">
    <property type="term" value="C:adherens junction"/>
    <property type="evidence" value="ECO:0007669"/>
    <property type="project" value="TreeGrafter"/>
</dbReference>
<dbReference type="InterPro" id="IPR011993">
    <property type="entry name" value="PH-like_dom_sf"/>
</dbReference>
<proteinExistence type="predicted"/>
<dbReference type="Gene3D" id="1.20.80.10">
    <property type="match status" value="1"/>
</dbReference>
<feature type="region of interest" description="Disordered" evidence="5">
    <location>
        <begin position="1137"/>
        <end position="1175"/>
    </location>
</feature>
<dbReference type="CDD" id="cd14473">
    <property type="entry name" value="FERM_B-lobe"/>
    <property type="match status" value="1"/>
</dbReference>
<dbReference type="InterPro" id="IPR014352">
    <property type="entry name" value="FERM/acyl-CoA-bd_prot_sf"/>
</dbReference>
<feature type="region of interest" description="Disordered" evidence="5">
    <location>
        <begin position="1086"/>
        <end position="1105"/>
    </location>
</feature>
<evidence type="ECO:0000256" key="2">
    <source>
        <dbReference type="ARBA" id="ARBA00022490"/>
    </source>
</evidence>
<dbReference type="CDD" id="cd13191">
    <property type="entry name" value="FERM_C_FRMD4A_FRMD4B"/>
    <property type="match status" value="1"/>
</dbReference>
<feature type="compositionally biased region" description="Basic and acidic residues" evidence="5">
    <location>
        <begin position="1154"/>
        <end position="1166"/>
    </location>
</feature>
<keyword evidence="2" id="KW-0963">Cytoplasm</keyword>
<feature type="compositionally biased region" description="Basic residues" evidence="5">
    <location>
        <begin position="1034"/>
        <end position="1043"/>
    </location>
</feature>
<comment type="caution">
    <text evidence="7">The sequence shown here is derived from an EMBL/GenBank/DDBJ whole genome shotgun (WGS) entry which is preliminary data.</text>
</comment>
<feature type="region of interest" description="Disordered" evidence="5">
    <location>
        <begin position="738"/>
        <end position="951"/>
    </location>
</feature>
<evidence type="ECO:0000313" key="7">
    <source>
        <dbReference type="EMBL" id="KAH3880428.1"/>
    </source>
</evidence>
<keyword evidence="3 4" id="KW-0175">Coiled coil</keyword>
<dbReference type="GO" id="GO:0008092">
    <property type="term" value="F:cytoskeletal protein binding"/>
    <property type="evidence" value="ECO:0007669"/>
    <property type="project" value="InterPro"/>
</dbReference>
<gene>
    <name evidence="7" type="ORF">DPMN_004342</name>
</gene>
<dbReference type="FunFam" id="3.10.20.90:FF:000019">
    <property type="entry name" value="FERM domain containing 4A"/>
    <property type="match status" value="1"/>
</dbReference>
<dbReference type="SMART" id="SM00295">
    <property type="entry name" value="B41"/>
    <property type="match status" value="1"/>
</dbReference>
<dbReference type="CDD" id="cd17103">
    <property type="entry name" value="FERM_F1_FRMD4"/>
    <property type="match status" value="1"/>
</dbReference>
<dbReference type="GO" id="GO:0090162">
    <property type="term" value="P:establishment of epithelial cell polarity"/>
    <property type="evidence" value="ECO:0007669"/>
    <property type="project" value="InterPro"/>
</dbReference>
<feature type="compositionally biased region" description="Polar residues" evidence="5">
    <location>
        <begin position="910"/>
        <end position="921"/>
    </location>
</feature>
<feature type="compositionally biased region" description="Polar residues" evidence="5">
    <location>
        <begin position="820"/>
        <end position="832"/>
    </location>
</feature>
<dbReference type="Pfam" id="PF09379">
    <property type="entry name" value="FERM_N"/>
    <property type="match status" value="1"/>
</dbReference>
<accession>A0A9D4MNE4</accession>
<dbReference type="SUPFAM" id="SSF54236">
    <property type="entry name" value="Ubiquitin-like"/>
    <property type="match status" value="1"/>
</dbReference>
<dbReference type="InterPro" id="IPR000299">
    <property type="entry name" value="FERM_domain"/>
</dbReference>
<dbReference type="InterPro" id="IPR000798">
    <property type="entry name" value="Ez/rad/moesin-like"/>
</dbReference>
<dbReference type="PRINTS" id="PR00661">
    <property type="entry name" value="ERMFAMILY"/>
</dbReference>
<feature type="compositionally biased region" description="Basic and acidic residues" evidence="5">
    <location>
        <begin position="760"/>
        <end position="769"/>
    </location>
</feature>
<dbReference type="AlphaFoldDB" id="A0A9D4MNE4"/>
<feature type="domain" description="FERM" evidence="6">
    <location>
        <begin position="5"/>
        <end position="305"/>
    </location>
</feature>
<dbReference type="Pfam" id="PF09380">
    <property type="entry name" value="FERM_C"/>
    <property type="match status" value="1"/>
</dbReference>
<feature type="compositionally biased region" description="Polar residues" evidence="5">
    <location>
        <begin position="642"/>
        <end position="656"/>
    </location>
</feature>
<feature type="coiled-coil region" evidence="4">
    <location>
        <begin position="405"/>
        <end position="439"/>
    </location>
</feature>
<feature type="compositionally biased region" description="Low complexity" evidence="5">
    <location>
        <begin position="848"/>
        <end position="866"/>
    </location>
</feature>
<feature type="compositionally biased region" description="Polar residues" evidence="5">
    <location>
        <begin position="590"/>
        <end position="600"/>
    </location>
</feature>
<dbReference type="InterPro" id="IPR019749">
    <property type="entry name" value="Band_41_domain"/>
</dbReference>